<protein>
    <submittedName>
        <fullName evidence="15">Peptidase A1 domain-containing protein</fullName>
    </submittedName>
</protein>
<dbReference type="PANTHER" id="PTHR47966">
    <property type="entry name" value="BETA-SITE APP-CLEAVING ENZYME, ISOFORM A-RELATED"/>
    <property type="match status" value="1"/>
</dbReference>
<evidence type="ECO:0000256" key="10">
    <source>
        <dbReference type="PIRSR" id="PIRSR601461-1"/>
    </source>
</evidence>
<accession>A0A7E4VLA8</accession>
<reference evidence="14" key="1">
    <citation type="journal article" date="2013" name="Genetics">
        <title>The draft genome and transcriptome of Panagrellus redivivus are shaped by the harsh demands of a free-living lifestyle.</title>
        <authorList>
            <person name="Srinivasan J."/>
            <person name="Dillman A.R."/>
            <person name="Macchietto M.G."/>
            <person name="Heikkinen L."/>
            <person name="Lakso M."/>
            <person name="Fracchia K.M."/>
            <person name="Antoshechkin I."/>
            <person name="Mortazavi A."/>
            <person name="Wong G."/>
            <person name="Sternberg P.W."/>
        </authorList>
    </citation>
    <scope>NUCLEOTIDE SEQUENCE [LARGE SCALE GENOMIC DNA]</scope>
    <source>
        <strain evidence="14">MT8872</strain>
    </source>
</reference>
<feature type="domain" description="Peptidase A1" evidence="13">
    <location>
        <begin position="62"/>
        <end position="381"/>
    </location>
</feature>
<evidence type="ECO:0000256" key="6">
    <source>
        <dbReference type="ARBA" id="ARBA00022750"/>
    </source>
</evidence>
<reference evidence="15" key="2">
    <citation type="submission" date="2020-10" db="UniProtKB">
        <authorList>
            <consortium name="WormBaseParasite"/>
        </authorList>
    </citation>
    <scope>IDENTIFICATION</scope>
</reference>
<keyword evidence="9" id="KW-0325">Glycoprotein</keyword>
<dbReference type="GO" id="GO:0004190">
    <property type="term" value="F:aspartic-type endopeptidase activity"/>
    <property type="evidence" value="ECO:0007669"/>
    <property type="project" value="UniProtKB-KW"/>
</dbReference>
<evidence type="ECO:0000256" key="1">
    <source>
        <dbReference type="ARBA" id="ARBA00004613"/>
    </source>
</evidence>
<evidence type="ECO:0000256" key="4">
    <source>
        <dbReference type="ARBA" id="ARBA00022670"/>
    </source>
</evidence>
<evidence type="ECO:0000313" key="14">
    <source>
        <dbReference type="Proteomes" id="UP000492821"/>
    </source>
</evidence>
<evidence type="ECO:0000256" key="3">
    <source>
        <dbReference type="ARBA" id="ARBA00022525"/>
    </source>
</evidence>
<feature type="chain" id="PRO_5028993742" evidence="12">
    <location>
        <begin position="17"/>
        <end position="388"/>
    </location>
</feature>
<dbReference type="WBParaSite" id="Pan_g22608.t1">
    <property type="protein sequence ID" value="Pan_g22608.t1"/>
    <property type="gene ID" value="Pan_g22608"/>
</dbReference>
<evidence type="ECO:0000259" key="13">
    <source>
        <dbReference type="PROSITE" id="PS51767"/>
    </source>
</evidence>
<evidence type="ECO:0000313" key="15">
    <source>
        <dbReference type="WBParaSite" id="Pan_g22608.t1"/>
    </source>
</evidence>
<dbReference type="GO" id="GO:0005576">
    <property type="term" value="C:extracellular region"/>
    <property type="evidence" value="ECO:0007669"/>
    <property type="project" value="UniProtKB-SubCell"/>
</dbReference>
<dbReference type="PRINTS" id="PR00792">
    <property type="entry name" value="PEPSIN"/>
</dbReference>
<dbReference type="Pfam" id="PF00026">
    <property type="entry name" value="Asp"/>
    <property type="match status" value="1"/>
</dbReference>
<evidence type="ECO:0000256" key="2">
    <source>
        <dbReference type="ARBA" id="ARBA00007447"/>
    </source>
</evidence>
<keyword evidence="7" id="KW-0378">Hydrolase</keyword>
<dbReference type="GO" id="GO:0006508">
    <property type="term" value="P:proteolysis"/>
    <property type="evidence" value="ECO:0007669"/>
    <property type="project" value="UniProtKB-KW"/>
</dbReference>
<evidence type="ECO:0000256" key="9">
    <source>
        <dbReference type="ARBA" id="ARBA00023180"/>
    </source>
</evidence>
<comment type="subcellular location">
    <subcellularLocation>
        <location evidence="1">Secreted</location>
    </subcellularLocation>
</comment>
<evidence type="ECO:0000256" key="12">
    <source>
        <dbReference type="SAM" id="SignalP"/>
    </source>
</evidence>
<dbReference type="SUPFAM" id="SSF50630">
    <property type="entry name" value="Acid proteases"/>
    <property type="match status" value="1"/>
</dbReference>
<evidence type="ECO:0000256" key="5">
    <source>
        <dbReference type="ARBA" id="ARBA00022729"/>
    </source>
</evidence>
<proteinExistence type="inferred from homology"/>
<dbReference type="PANTHER" id="PTHR47966:SF8">
    <property type="entry name" value="ASPARTIC PROTEASE 1-RELATED"/>
    <property type="match status" value="1"/>
</dbReference>
<feature type="disulfide bond" evidence="11">
    <location>
        <begin position="306"/>
        <end position="341"/>
    </location>
</feature>
<feature type="active site" evidence="10">
    <location>
        <position position="80"/>
    </location>
</feature>
<organism evidence="14 15">
    <name type="scientific">Panagrellus redivivus</name>
    <name type="common">Microworm</name>
    <dbReference type="NCBI Taxonomy" id="6233"/>
    <lineage>
        <taxon>Eukaryota</taxon>
        <taxon>Metazoa</taxon>
        <taxon>Ecdysozoa</taxon>
        <taxon>Nematoda</taxon>
        <taxon>Chromadorea</taxon>
        <taxon>Rhabditida</taxon>
        <taxon>Tylenchina</taxon>
        <taxon>Panagrolaimomorpha</taxon>
        <taxon>Panagrolaimoidea</taxon>
        <taxon>Panagrolaimidae</taxon>
        <taxon>Panagrellus</taxon>
    </lineage>
</organism>
<sequence>MLRILVCLAVPLLVFGEVHRYELFKKKDKVAELIRTNKWRDVVAQQKQSGTEPLVDYYDDFYNLNITVGTPPQILSLAFDTKTSATWVIDANCYTDYCVGWTITDYDKNQYFTFNTTTFKNTTRPFKIKHEDGAEASGWVTSDVLTFAGFSIPGQEFGCAEDVNKYVGYQPIDGYFGVGFKVDDVDQMIPPLWNIANQLDQQIFTVWLDRKPKISYGSSGGQVTFGGLDTLNCDATFNWVPVTNPGKWEYKIDQFSISSYTDKKATAAFSDTGKSFIGVPYWVMNKIEKFTKADYDWQDNLYEVHCETTGLPDLVFTIGGIEYRVPQSEYVLNLNRHNGMCVLAVYEIDGQGFNPTWVLGDTFIRSYCQAYDMANQRVGFSTAHHSST</sequence>
<dbReference type="FunFam" id="2.40.70.10:FF:000058">
    <property type="entry name" value="ASpartyl Protease"/>
    <property type="match status" value="1"/>
</dbReference>
<evidence type="ECO:0000256" key="8">
    <source>
        <dbReference type="ARBA" id="ARBA00023157"/>
    </source>
</evidence>
<name>A0A7E4VLA8_PANRE</name>
<dbReference type="PROSITE" id="PS51767">
    <property type="entry name" value="PEPTIDASE_A1"/>
    <property type="match status" value="1"/>
</dbReference>
<dbReference type="InterPro" id="IPR033121">
    <property type="entry name" value="PEPTIDASE_A1"/>
</dbReference>
<dbReference type="InterPro" id="IPR001461">
    <property type="entry name" value="Aspartic_peptidase_A1"/>
</dbReference>
<feature type="active site" evidence="10">
    <location>
        <position position="271"/>
    </location>
</feature>
<keyword evidence="5 12" id="KW-0732">Signal</keyword>
<dbReference type="CDD" id="cd05471">
    <property type="entry name" value="pepsin_like"/>
    <property type="match status" value="1"/>
</dbReference>
<keyword evidence="8 11" id="KW-1015">Disulfide bond</keyword>
<keyword evidence="6" id="KW-0064">Aspartyl protease</keyword>
<dbReference type="InterPro" id="IPR021109">
    <property type="entry name" value="Peptidase_aspartic_dom_sf"/>
</dbReference>
<keyword evidence="14" id="KW-1185">Reference proteome</keyword>
<dbReference type="Proteomes" id="UP000492821">
    <property type="component" value="Unassembled WGS sequence"/>
</dbReference>
<keyword evidence="3" id="KW-0964">Secreted</keyword>
<dbReference type="Gene3D" id="2.40.70.10">
    <property type="entry name" value="Acid Proteases"/>
    <property type="match status" value="2"/>
</dbReference>
<dbReference type="GO" id="GO:0005764">
    <property type="term" value="C:lysosome"/>
    <property type="evidence" value="ECO:0007669"/>
    <property type="project" value="TreeGrafter"/>
</dbReference>
<evidence type="ECO:0000256" key="11">
    <source>
        <dbReference type="PIRSR" id="PIRSR601461-2"/>
    </source>
</evidence>
<evidence type="ECO:0000256" key="7">
    <source>
        <dbReference type="ARBA" id="ARBA00022801"/>
    </source>
</evidence>
<feature type="signal peptide" evidence="12">
    <location>
        <begin position="1"/>
        <end position="16"/>
    </location>
</feature>
<comment type="similarity">
    <text evidence="2">Belongs to the peptidase A1 family.</text>
</comment>
<dbReference type="AlphaFoldDB" id="A0A7E4VLA8"/>
<keyword evidence="4" id="KW-0645">Protease</keyword>
<dbReference type="InterPro" id="IPR034164">
    <property type="entry name" value="Pepsin-like_dom"/>
</dbReference>